<sequence>MEKLILNLQNRFSKSKFLCLMIMTIIFTSNSISAQKKDMMIRISEIEIYPEHLSEYKAILKEESAASVKLEPGVLAIFPMFQKKDSTQIRILEMYQDTDSYKSHLKTPHFLKYKTSTLKMVKSLQLIDMDAIDPESMKMLFSKIKE</sequence>
<dbReference type="InterPro" id="IPR007138">
    <property type="entry name" value="ABM_dom"/>
</dbReference>
<dbReference type="PROSITE" id="PS51725">
    <property type="entry name" value="ABM"/>
    <property type="match status" value="1"/>
</dbReference>
<evidence type="ECO:0000313" key="3">
    <source>
        <dbReference type="Proteomes" id="UP000184121"/>
    </source>
</evidence>
<dbReference type="Proteomes" id="UP000184121">
    <property type="component" value="Unassembled WGS sequence"/>
</dbReference>
<gene>
    <name evidence="2" type="ORF">SAMN05444366_1437</name>
</gene>
<dbReference type="SUPFAM" id="SSF54909">
    <property type="entry name" value="Dimeric alpha+beta barrel"/>
    <property type="match status" value="1"/>
</dbReference>
<dbReference type="EMBL" id="FRBY01000002">
    <property type="protein sequence ID" value="SHL75335.1"/>
    <property type="molecule type" value="Genomic_DNA"/>
</dbReference>
<dbReference type="GO" id="GO:0004497">
    <property type="term" value="F:monooxygenase activity"/>
    <property type="evidence" value="ECO:0007669"/>
    <property type="project" value="UniProtKB-KW"/>
</dbReference>
<evidence type="ECO:0000313" key="2">
    <source>
        <dbReference type="EMBL" id="SHL75335.1"/>
    </source>
</evidence>
<dbReference type="InterPro" id="IPR011008">
    <property type="entry name" value="Dimeric_a/b-barrel"/>
</dbReference>
<dbReference type="PANTHER" id="PTHR33336">
    <property type="entry name" value="QUINOL MONOOXYGENASE YGIN-RELATED"/>
    <property type="match status" value="1"/>
</dbReference>
<accession>A0A1M7D795</accession>
<organism evidence="2 3">
    <name type="scientific">Flavobacterium saccharophilum</name>
    <dbReference type="NCBI Taxonomy" id="29534"/>
    <lineage>
        <taxon>Bacteria</taxon>
        <taxon>Pseudomonadati</taxon>
        <taxon>Bacteroidota</taxon>
        <taxon>Flavobacteriia</taxon>
        <taxon>Flavobacteriales</taxon>
        <taxon>Flavobacteriaceae</taxon>
        <taxon>Flavobacterium</taxon>
    </lineage>
</organism>
<keyword evidence="2" id="KW-0503">Monooxygenase</keyword>
<feature type="domain" description="ABM" evidence="1">
    <location>
        <begin position="40"/>
        <end position="130"/>
    </location>
</feature>
<name>A0A1M7D795_9FLAO</name>
<dbReference type="InterPro" id="IPR050744">
    <property type="entry name" value="AI-2_Isomerase_LsrG"/>
</dbReference>
<dbReference type="AlphaFoldDB" id="A0A1M7D795"/>
<evidence type="ECO:0000259" key="1">
    <source>
        <dbReference type="PROSITE" id="PS51725"/>
    </source>
</evidence>
<dbReference type="Gene3D" id="3.30.70.100">
    <property type="match status" value="1"/>
</dbReference>
<dbReference type="RefSeq" id="WP_167547711.1">
    <property type="nucleotide sequence ID" value="NZ_FRBY01000002.1"/>
</dbReference>
<reference evidence="3" key="1">
    <citation type="submission" date="2016-11" db="EMBL/GenBank/DDBJ databases">
        <authorList>
            <person name="Varghese N."/>
            <person name="Submissions S."/>
        </authorList>
    </citation>
    <scope>NUCLEOTIDE SEQUENCE [LARGE SCALE GENOMIC DNA]</scope>
    <source>
        <strain evidence="3">DSM 1811</strain>
    </source>
</reference>
<dbReference type="STRING" id="29534.SAMN05444366_1437"/>
<keyword evidence="2" id="KW-0560">Oxidoreductase</keyword>
<proteinExistence type="predicted"/>
<protein>
    <submittedName>
        <fullName evidence="2">Quinol monooxygenase YgiN</fullName>
    </submittedName>
</protein>
<keyword evidence="3" id="KW-1185">Reference proteome</keyword>
<dbReference type="PANTHER" id="PTHR33336:SF3">
    <property type="entry name" value="ABM DOMAIN-CONTAINING PROTEIN"/>
    <property type="match status" value="1"/>
</dbReference>
<dbReference type="Pfam" id="PF03992">
    <property type="entry name" value="ABM"/>
    <property type="match status" value="1"/>
</dbReference>